<evidence type="ECO:0008006" key="4">
    <source>
        <dbReference type="Google" id="ProtNLM"/>
    </source>
</evidence>
<proteinExistence type="predicted"/>
<evidence type="ECO:0000313" key="3">
    <source>
        <dbReference type="Proteomes" id="UP000620104"/>
    </source>
</evidence>
<organism evidence="2 3">
    <name type="scientific">Naganishia liquefaciens</name>
    <dbReference type="NCBI Taxonomy" id="104408"/>
    <lineage>
        <taxon>Eukaryota</taxon>
        <taxon>Fungi</taxon>
        <taxon>Dikarya</taxon>
        <taxon>Basidiomycota</taxon>
        <taxon>Agaricomycotina</taxon>
        <taxon>Tremellomycetes</taxon>
        <taxon>Filobasidiales</taxon>
        <taxon>Filobasidiaceae</taxon>
        <taxon>Naganishia</taxon>
    </lineage>
</organism>
<protein>
    <recommendedName>
        <fullName evidence="4">Dehydrin</fullName>
    </recommendedName>
</protein>
<feature type="compositionally biased region" description="Low complexity" evidence="1">
    <location>
        <begin position="56"/>
        <end position="67"/>
    </location>
</feature>
<feature type="compositionally biased region" description="Polar residues" evidence="1">
    <location>
        <begin position="253"/>
        <end position="267"/>
    </location>
</feature>
<dbReference type="InterPro" id="IPR030513">
    <property type="entry name" value="Dehydrin_CS"/>
</dbReference>
<dbReference type="PROSITE" id="PS00315">
    <property type="entry name" value="DEHYDRIN_1"/>
    <property type="match status" value="1"/>
</dbReference>
<keyword evidence="3" id="KW-1185">Reference proteome</keyword>
<comment type="caution">
    <text evidence="2">The sequence shown here is derived from an EMBL/GenBank/DDBJ whole genome shotgun (WGS) entry which is preliminary data.</text>
</comment>
<reference evidence="2" key="1">
    <citation type="submission" date="2020-07" db="EMBL/GenBank/DDBJ databases">
        <title>Draft Genome Sequence of a Deep-Sea Yeast, Naganishia (Cryptococcus) liquefaciens strain N6.</title>
        <authorList>
            <person name="Han Y.W."/>
            <person name="Kajitani R."/>
            <person name="Morimoto H."/>
            <person name="Parhat M."/>
            <person name="Tsubouchi H."/>
            <person name="Bakenova O."/>
            <person name="Ogata M."/>
            <person name="Argunhan B."/>
            <person name="Aoki R."/>
            <person name="Kajiwara S."/>
            <person name="Itoh T."/>
            <person name="Iwasaki H."/>
        </authorList>
    </citation>
    <scope>NUCLEOTIDE SEQUENCE</scope>
    <source>
        <strain evidence="2">N6</strain>
    </source>
</reference>
<gene>
    <name evidence="2" type="ORF">NliqN6_1422</name>
</gene>
<dbReference type="AlphaFoldDB" id="A0A8H3TR07"/>
<feature type="compositionally biased region" description="Basic and acidic residues" evidence="1">
    <location>
        <begin position="22"/>
        <end position="32"/>
    </location>
</feature>
<name>A0A8H3TR07_9TREE</name>
<feature type="compositionally biased region" description="Polar residues" evidence="1">
    <location>
        <begin position="292"/>
        <end position="304"/>
    </location>
</feature>
<accession>A0A8H3TR07</accession>
<dbReference type="EMBL" id="BLZA01000010">
    <property type="protein sequence ID" value="GHJ85020.1"/>
    <property type="molecule type" value="Genomic_DNA"/>
</dbReference>
<feature type="compositionally biased region" description="Gly residues" evidence="1">
    <location>
        <begin position="133"/>
        <end position="143"/>
    </location>
</feature>
<evidence type="ECO:0000313" key="2">
    <source>
        <dbReference type="EMBL" id="GHJ85020.1"/>
    </source>
</evidence>
<evidence type="ECO:0000256" key="1">
    <source>
        <dbReference type="SAM" id="MobiDB-lite"/>
    </source>
</evidence>
<feature type="compositionally biased region" description="Basic residues" evidence="1">
    <location>
        <begin position="110"/>
        <end position="121"/>
    </location>
</feature>
<feature type="region of interest" description="Disordered" evidence="1">
    <location>
        <begin position="1"/>
        <end position="225"/>
    </location>
</feature>
<feature type="compositionally biased region" description="Polar residues" evidence="1">
    <location>
        <begin position="374"/>
        <end position="386"/>
    </location>
</feature>
<dbReference type="OrthoDB" id="2593677at2759"/>
<feature type="compositionally biased region" description="Basic and acidic residues" evidence="1">
    <location>
        <begin position="326"/>
        <end position="335"/>
    </location>
</feature>
<sequence length="410" mass="40927">MGAFDEPATYHSGENNSTTGREPFEDTSRDFIHGGNNTHAPGTGLPGTFGAGVGNTGSTTTSHHTGTGLTGGAAGAGLTGTHDKSHKLGRRGSASSSSSSSSEEEVDGVRRKKLNRTKKDKKPVGEKVKEAVGMGGAGVGVAGTHGKHESATGHNLTGASHGASGLHGERDAYNEGVPTRGDIRTGTSADPAVGGATGIGGIAGHRQTGDEPGGIQSGNTHFGTGRNLAAEAHDKVTGTHHTGTGLGSEGHYGSNTAASNYASTTEHPSGLGHSGSHTGNDRSAGFARDSGNPGNQGVAGSNLSGAAGTDRFDVDRNASGVNTGYGHDDAHKHQDTGISRHGPTGDFDNNATSTGGAYDNPDAKTGLTGREHTTTGVPDQHGNATHTGHGEAHSSGGLMDKVKSVLGGHK</sequence>
<feature type="compositionally biased region" description="Gly residues" evidence="1">
    <location>
        <begin position="44"/>
        <end position="55"/>
    </location>
</feature>
<feature type="compositionally biased region" description="Gly residues" evidence="1">
    <location>
        <begin position="68"/>
        <end position="78"/>
    </location>
</feature>
<feature type="region of interest" description="Disordered" evidence="1">
    <location>
        <begin position="237"/>
        <end position="410"/>
    </location>
</feature>
<dbReference type="Proteomes" id="UP000620104">
    <property type="component" value="Unassembled WGS sequence"/>
</dbReference>